<organism evidence="1 2">
    <name type="scientific">Nonomuraea soli</name>
    <dbReference type="NCBI Taxonomy" id="1032476"/>
    <lineage>
        <taxon>Bacteria</taxon>
        <taxon>Bacillati</taxon>
        <taxon>Actinomycetota</taxon>
        <taxon>Actinomycetes</taxon>
        <taxon>Streptosporangiales</taxon>
        <taxon>Streptosporangiaceae</taxon>
        <taxon>Nonomuraea</taxon>
    </lineage>
</organism>
<dbReference type="EMBL" id="JACDUR010000005">
    <property type="protein sequence ID" value="MBA2893763.1"/>
    <property type="molecule type" value="Genomic_DNA"/>
</dbReference>
<dbReference type="SUPFAM" id="SSF54427">
    <property type="entry name" value="NTF2-like"/>
    <property type="match status" value="1"/>
</dbReference>
<evidence type="ECO:0008006" key="3">
    <source>
        <dbReference type="Google" id="ProtNLM"/>
    </source>
</evidence>
<comment type="caution">
    <text evidence="1">The sequence shown here is derived from an EMBL/GenBank/DDBJ whole genome shotgun (WGS) entry which is preliminary data.</text>
</comment>
<dbReference type="RefSeq" id="WP_181612537.1">
    <property type="nucleotide sequence ID" value="NZ_BAABAM010000005.1"/>
</dbReference>
<name>A0A7W0CM98_9ACTN</name>
<protein>
    <recommendedName>
        <fullName evidence="3">Nuclear transport factor 2 family protein</fullName>
    </recommendedName>
</protein>
<sequence length="123" mass="13212">MADHDATQLIDAYCAAWSEPDPGRRREILGGVWADGGTYTDPNVHAVGLDDLLAHIGSVVARRPGARVVRTSRVDVHHGLARFAWQVVQADGTALPEGLDLAEFTGDGRIRRIVGFFGPLAKA</sequence>
<dbReference type="Proteomes" id="UP000530928">
    <property type="component" value="Unassembled WGS sequence"/>
</dbReference>
<reference evidence="1 2" key="1">
    <citation type="submission" date="2020-07" db="EMBL/GenBank/DDBJ databases">
        <title>Genomic Encyclopedia of Type Strains, Phase IV (KMG-IV): sequencing the most valuable type-strain genomes for metagenomic binning, comparative biology and taxonomic classification.</title>
        <authorList>
            <person name="Goeker M."/>
        </authorList>
    </citation>
    <scope>NUCLEOTIDE SEQUENCE [LARGE SCALE GENOMIC DNA]</scope>
    <source>
        <strain evidence="1 2">DSM 45533</strain>
    </source>
</reference>
<evidence type="ECO:0000313" key="2">
    <source>
        <dbReference type="Proteomes" id="UP000530928"/>
    </source>
</evidence>
<dbReference type="InterPro" id="IPR032710">
    <property type="entry name" value="NTF2-like_dom_sf"/>
</dbReference>
<proteinExistence type="predicted"/>
<dbReference type="Gene3D" id="3.10.450.50">
    <property type="match status" value="1"/>
</dbReference>
<gene>
    <name evidence="1" type="ORF">HNR30_005124</name>
</gene>
<accession>A0A7W0CM98</accession>
<keyword evidence="2" id="KW-1185">Reference proteome</keyword>
<evidence type="ECO:0000313" key="1">
    <source>
        <dbReference type="EMBL" id="MBA2893763.1"/>
    </source>
</evidence>
<dbReference type="AlphaFoldDB" id="A0A7W0CM98"/>